<feature type="transmembrane region" description="Helical" evidence="2">
    <location>
        <begin position="56"/>
        <end position="76"/>
    </location>
</feature>
<evidence type="ECO:0000313" key="3">
    <source>
        <dbReference type="EMBL" id="VDI27687.1"/>
    </source>
</evidence>
<feature type="transmembrane region" description="Helical" evidence="2">
    <location>
        <begin position="168"/>
        <end position="195"/>
    </location>
</feature>
<dbReference type="EMBL" id="UYJE01004394">
    <property type="protein sequence ID" value="VDI27687.1"/>
    <property type="molecule type" value="Genomic_DNA"/>
</dbReference>
<feature type="transmembrane region" description="Helical" evidence="2">
    <location>
        <begin position="138"/>
        <end position="156"/>
    </location>
</feature>
<keyword evidence="4" id="KW-1185">Reference proteome</keyword>
<dbReference type="AlphaFoldDB" id="A0A8B6DZV9"/>
<evidence type="ECO:0000256" key="2">
    <source>
        <dbReference type="SAM" id="Phobius"/>
    </source>
</evidence>
<feature type="region of interest" description="Disordered" evidence="1">
    <location>
        <begin position="205"/>
        <end position="265"/>
    </location>
</feature>
<comment type="caution">
    <text evidence="3">The sequence shown here is derived from an EMBL/GenBank/DDBJ whole genome shotgun (WGS) entry which is preliminary data.</text>
</comment>
<dbReference type="Proteomes" id="UP000596742">
    <property type="component" value="Unassembled WGS sequence"/>
</dbReference>
<feature type="transmembrane region" description="Helical" evidence="2">
    <location>
        <begin position="96"/>
        <end position="118"/>
    </location>
</feature>
<feature type="compositionally biased region" description="Basic and acidic residues" evidence="1">
    <location>
        <begin position="224"/>
        <end position="235"/>
    </location>
</feature>
<sequence length="344" mass="39080">MCTDFGPDFFDIITLIIYFYVDRIDKKCGYCVMGSCCGKSDDITVMAGKILCFRLFIQWIFGFAELITVISLVYSAHFNGSIFETYEAGGVSLGTVVFFFGDFAVLILIILIACQICLCRSQTKNVDSLFKRKIGFKFLMIFMDIFAFLFTLFLDLDVGESLLNTSYWLSILLFVFFVVDIIGLVVDIVEIYILMKAYKKKEKTKQEASPNENAVTENTNVRNETNDITRHDEQSRNTIRNQQHRSTNIRQPINENHQQSNANTVNPSYVNVHPFGCNNSNVGQQTMMGYMPPIVYHPQMQAGYSGFYGPAPPINQNQQIHGGNPQNSTKVIFIKGNSNEKNYI</sequence>
<evidence type="ECO:0008006" key="5">
    <source>
        <dbReference type="Google" id="ProtNLM"/>
    </source>
</evidence>
<evidence type="ECO:0000313" key="4">
    <source>
        <dbReference type="Proteomes" id="UP000596742"/>
    </source>
</evidence>
<dbReference type="OrthoDB" id="6197813at2759"/>
<feature type="compositionally biased region" description="Polar residues" evidence="1">
    <location>
        <begin position="236"/>
        <end position="265"/>
    </location>
</feature>
<gene>
    <name evidence="3" type="ORF">MGAL_10B087264</name>
</gene>
<keyword evidence="2" id="KW-1133">Transmembrane helix</keyword>
<evidence type="ECO:0000256" key="1">
    <source>
        <dbReference type="SAM" id="MobiDB-lite"/>
    </source>
</evidence>
<feature type="compositionally biased region" description="Low complexity" evidence="1">
    <location>
        <begin position="211"/>
        <end position="223"/>
    </location>
</feature>
<keyword evidence="2" id="KW-0812">Transmembrane</keyword>
<protein>
    <recommendedName>
        <fullName evidence="5">Transmembrane protein</fullName>
    </recommendedName>
</protein>
<keyword evidence="2" id="KW-0472">Membrane</keyword>
<reference evidence="3" key="1">
    <citation type="submission" date="2018-11" db="EMBL/GenBank/DDBJ databases">
        <authorList>
            <person name="Alioto T."/>
            <person name="Alioto T."/>
        </authorList>
    </citation>
    <scope>NUCLEOTIDE SEQUENCE</scope>
</reference>
<accession>A0A8B6DZV9</accession>
<organism evidence="3 4">
    <name type="scientific">Mytilus galloprovincialis</name>
    <name type="common">Mediterranean mussel</name>
    <dbReference type="NCBI Taxonomy" id="29158"/>
    <lineage>
        <taxon>Eukaryota</taxon>
        <taxon>Metazoa</taxon>
        <taxon>Spiralia</taxon>
        <taxon>Lophotrochozoa</taxon>
        <taxon>Mollusca</taxon>
        <taxon>Bivalvia</taxon>
        <taxon>Autobranchia</taxon>
        <taxon>Pteriomorphia</taxon>
        <taxon>Mytilida</taxon>
        <taxon>Mytiloidea</taxon>
        <taxon>Mytilidae</taxon>
        <taxon>Mytilinae</taxon>
        <taxon>Mytilus</taxon>
    </lineage>
</organism>
<name>A0A8B6DZV9_MYTGA</name>
<proteinExistence type="predicted"/>